<gene>
    <name evidence="7" type="ORF">Sxan_52380</name>
</gene>
<dbReference type="InterPro" id="IPR013325">
    <property type="entry name" value="RNA_pol_sigma_r2"/>
</dbReference>
<dbReference type="Gene3D" id="1.10.260.40">
    <property type="entry name" value="lambda repressor-like DNA-binding domains"/>
    <property type="match status" value="1"/>
</dbReference>
<feature type="region of interest" description="Disordered" evidence="5">
    <location>
        <begin position="63"/>
        <end position="255"/>
    </location>
</feature>
<feature type="compositionally biased region" description="Acidic residues" evidence="5">
    <location>
        <begin position="72"/>
        <end position="83"/>
    </location>
</feature>
<feature type="compositionally biased region" description="Low complexity" evidence="5">
    <location>
        <begin position="484"/>
        <end position="497"/>
    </location>
</feature>
<dbReference type="InterPro" id="IPR010982">
    <property type="entry name" value="Lambda_DNA-bd_dom_sf"/>
</dbReference>
<dbReference type="SUPFAM" id="SSF88946">
    <property type="entry name" value="Sigma2 domain of RNA polymerase sigma factors"/>
    <property type="match status" value="1"/>
</dbReference>
<dbReference type="PANTHER" id="PTHR43133:SF8">
    <property type="entry name" value="RNA POLYMERASE SIGMA FACTOR HI_1459-RELATED"/>
    <property type="match status" value="1"/>
</dbReference>
<protein>
    <recommendedName>
        <fullName evidence="6">HTH cro/C1-type domain-containing protein</fullName>
    </recommendedName>
</protein>
<dbReference type="EMBL" id="BNEE01000006">
    <property type="protein sequence ID" value="GHI87874.1"/>
    <property type="molecule type" value="Genomic_DNA"/>
</dbReference>
<feature type="compositionally biased region" description="Basic and acidic residues" evidence="5">
    <location>
        <begin position="500"/>
        <end position="513"/>
    </location>
</feature>
<dbReference type="Proteomes" id="UP000600026">
    <property type="component" value="Unassembled WGS sequence"/>
</dbReference>
<dbReference type="GO" id="GO:0006352">
    <property type="term" value="P:DNA-templated transcription initiation"/>
    <property type="evidence" value="ECO:0007669"/>
    <property type="project" value="InterPro"/>
</dbReference>
<dbReference type="GO" id="GO:0016987">
    <property type="term" value="F:sigma factor activity"/>
    <property type="evidence" value="ECO:0007669"/>
    <property type="project" value="UniProtKB-KW"/>
</dbReference>
<evidence type="ECO:0000259" key="6">
    <source>
        <dbReference type="PROSITE" id="PS50943"/>
    </source>
</evidence>
<evidence type="ECO:0000256" key="4">
    <source>
        <dbReference type="ARBA" id="ARBA00023163"/>
    </source>
</evidence>
<feature type="compositionally biased region" description="Low complexity" evidence="5">
    <location>
        <begin position="222"/>
        <end position="232"/>
    </location>
</feature>
<evidence type="ECO:0000313" key="7">
    <source>
        <dbReference type="EMBL" id="GHI87874.1"/>
    </source>
</evidence>
<feature type="domain" description="HTH cro/C1-type" evidence="6">
    <location>
        <begin position="17"/>
        <end position="51"/>
    </location>
</feature>
<dbReference type="PROSITE" id="PS50943">
    <property type="entry name" value="HTH_CROC1"/>
    <property type="match status" value="1"/>
</dbReference>
<reference evidence="7" key="1">
    <citation type="submission" date="2020-09" db="EMBL/GenBank/DDBJ databases">
        <title>Whole genome shotgun sequence of Streptomyces xanthophaeus NBRC 12829.</title>
        <authorList>
            <person name="Komaki H."/>
            <person name="Tamura T."/>
        </authorList>
    </citation>
    <scope>NUCLEOTIDE SEQUENCE</scope>
    <source>
        <strain evidence="7">NBRC 12829</strain>
    </source>
</reference>
<comment type="caution">
    <text evidence="7">The sequence shown here is derived from an EMBL/GenBank/DDBJ whole genome shotgun (WGS) entry which is preliminary data.</text>
</comment>
<dbReference type="InterPro" id="IPR039425">
    <property type="entry name" value="RNA_pol_sigma-70-like"/>
</dbReference>
<feature type="compositionally biased region" description="Low complexity" evidence="5">
    <location>
        <begin position="135"/>
        <end position="144"/>
    </location>
</feature>
<dbReference type="GO" id="GO:0003677">
    <property type="term" value="F:DNA binding"/>
    <property type="evidence" value="ECO:0007669"/>
    <property type="project" value="UniProtKB-KW"/>
</dbReference>
<proteinExistence type="predicted"/>
<feature type="compositionally biased region" description="Low complexity" evidence="5">
    <location>
        <begin position="91"/>
        <end position="105"/>
    </location>
</feature>
<keyword evidence="3" id="KW-0238">DNA-binding</keyword>
<dbReference type="OrthoDB" id="3869980at2"/>
<keyword evidence="2" id="KW-0731">Sigma factor</keyword>
<sequence>MTRSVKELGLPSPEERRRLREAADLTHEQVAGVMGVAPATVRSWESGRTDPRGRKRTLYARLLADLGAPGSDAEEADGQEADGQEPHAEATPEAAHPQAQEATAAEAREDGAARGSSLRAIGSVRASAGGGQGRQAGAPGTRPKPAAKRAAKPPAALTRHETKTPVRTGAGSANGTGAGSHDLLGPAPATEPDRTPAEPPQPPAEPNPDALVPPSEPEPEPEQAQAQPPGAEADAEPEAADDAKAEPDAGAAPGPPATVAFDALYDRAAGALTRQAYLLTGRRALAHEAVERAFQQAWAQWPAVATDPDPVGWVRAATYEYALSPWHRLRRSHRNPPAQEKPPADPADRILLDAMLGLHPTHRRTVLLYDGVGLDLPDTAAETEASTPTTAHRLLNAHEELSELIPELVDVPPEKQSALLHERFTALRPAVRLVPRPAAEVRLAGENRARRWTRAVLGLTAVIAVATTYTVTTAPREYEPPRAPGSSVSGVPPHSGPQRLTERSKELQDKLRADPATSGPGRLVPRGE</sequence>
<keyword evidence="8" id="KW-1185">Reference proteome</keyword>
<dbReference type="Pfam" id="PF13560">
    <property type="entry name" value="HTH_31"/>
    <property type="match status" value="1"/>
</dbReference>
<dbReference type="PANTHER" id="PTHR43133">
    <property type="entry name" value="RNA POLYMERASE ECF-TYPE SIGMA FACTO"/>
    <property type="match status" value="1"/>
</dbReference>
<keyword evidence="4" id="KW-0804">Transcription</keyword>
<evidence type="ECO:0000256" key="1">
    <source>
        <dbReference type="ARBA" id="ARBA00023015"/>
    </source>
</evidence>
<organism evidence="7 8">
    <name type="scientific">Streptomyces xanthophaeus</name>
    <dbReference type="NCBI Taxonomy" id="67385"/>
    <lineage>
        <taxon>Bacteria</taxon>
        <taxon>Bacillati</taxon>
        <taxon>Actinomycetota</taxon>
        <taxon>Actinomycetes</taxon>
        <taxon>Kitasatosporales</taxon>
        <taxon>Streptomycetaceae</taxon>
        <taxon>Streptomyces</taxon>
    </lineage>
</organism>
<evidence type="ECO:0000256" key="3">
    <source>
        <dbReference type="ARBA" id="ARBA00023125"/>
    </source>
</evidence>
<keyword evidence="1" id="KW-0805">Transcription regulation</keyword>
<evidence type="ECO:0000256" key="2">
    <source>
        <dbReference type="ARBA" id="ARBA00023082"/>
    </source>
</evidence>
<dbReference type="SUPFAM" id="SSF47413">
    <property type="entry name" value="lambda repressor-like DNA-binding domains"/>
    <property type="match status" value="1"/>
</dbReference>
<dbReference type="CDD" id="cd00093">
    <property type="entry name" value="HTH_XRE"/>
    <property type="match status" value="1"/>
</dbReference>
<feature type="region of interest" description="Disordered" evidence="5">
    <location>
        <begin position="475"/>
        <end position="528"/>
    </location>
</feature>
<feature type="compositionally biased region" description="Pro residues" evidence="5">
    <location>
        <begin position="197"/>
        <end position="206"/>
    </location>
</feature>
<dbReference type="InterPro" id="IPR001387">
    <property type="entry name" value="Cro/C1-type_HTH"/>
</dbReference>
<dbReference type="AlphaFoldDB" id="A0A919LKT8"/>
<name>A0A919LKT8_9ACTN</name>
<evidence type="ECO:0000256" key="5">
    <source>
        <dbReference type="SAM" id="MobiDB-lite"/>
    </source>
</evidence>
<dbReference type="Gene3D" id="1.10.1740.10">
    <property type="match status" value="1"/>
</dbReference>
<evidence type="ECO:0000313" key="8">
    <source>
        <dbReference type="Proteomes" id="UP000600026"/>
    </source>
</evidence>
<accession>A0A919LKT8</accession>
<dbReference type="RefSeq" id="WP_031145896.1">
    <property type="nucleotide sequence ID" value="NZ_BNEE01000006.1"/>
</dbReference>